<dbReference type="Proteomes" id="UP000016932">
    <property type="component" value="Unassembled WGS sequence"/>
</dbReference>
<feature type="region of interest" description="Disordered" evidence="1">
    <location>
        <begin position="49"/>
        <end position="71"/>
    </location>
</feature>
<dbReference type="OrthoDB" id="3650431at2759"/>
<feature type="compositionally biased region" description="Low complexity" evidence="1">
    <location>
        <begin position="572"/>
        <end position="582"/>
    </location>
</feature>
<feature type="region of interest" description="Disordered" evidence="1">
    <location>
        <begin position="91"/>
        <end position="201"/>
    </location>
</feature>
<dbReference type="EMBL" id="KB446561">
    <property type="protein sequence ID" value="EME80410.1"/>
    <property type="molecule type" value="Genomic_DNA"/>
</dbReference>
<protein>
    <submittedName>
        <fullName evidence="2">Uncharacterized protein</fullName>
    </submittedName>
</protein>
<dbReference type="RefSeq" id="XP_007929354.1">
    <property type="nucleotide sequence ID" value="XM_007931163.1"/>
</dbReference>
<dbReference type="AlphaFoldDB" id="M2YRQ9"/>
<organism evidence="2 3">
    <name type="scientific">Pseudocercospora fijiensis (strain CIRAD86)</name>
    <name type="common">Black leaf streak disease fungus</name>
    <name type="synonym">Mycosphaerella fijiensis</name>
    <dbReference type="NCBI Taxonomy" id="383855"/>
    <lineage>
        <taxon>Eukaryota</taxon>
        <taxon>Fungi</taxon>
        <taxon>Dikarya</taxon>
        <taxon>Ascomycota</taxon>
        <taxon>Pezizomycotina</taxon>
        <taxon>Dothideomycetes</taxon>
        <taxon>Dothideomycetidae</taxon>
        <taxon>Mycosphaerellales</taxon>
        <taxon>Mycosphaerellaceae</taxon>
        <taxon>Pseudocercospora</taxon>
    </lineage>
</organism>
<feature type="compositionally biased region" description="Polar residues" evidence="1">
    <location>
        <begin position="49"/>
        <end position="69"/>
    </location>
</feature>
<accession>M2YRQ9</accession>
<feature type="compositionally biased region" description="Basic and acidic residues" evidence="1">
    <location>
        <begin position="161"/>
        <end position="179"/>
    </location>
</feature>
<feature type="compositionally biased region" description="Polar residues" evidence="1">
    <location>
        <begin position="103"/>
        <end position="113"/>
    </location>
</feature>
<keyword evidence="3" id="KW-1185">Reference proteome</keyword>
<dbReference type="GeneID" id="19335741"/>
<dbReference type="HOGENOM" id="CLU_435535_0_0_1"/>
<evidence type="ECO:0000313" key="2">
    <source>
        <dbReference type="EMBL" id="EME80410.1"/>
    </source>
</evidence>
<evidence type="ECO:0000256" key="1">
    <source>
        <dbReference type="SAM" id="MobiDB-lite"/>
    </source>
</evidence>
<name>M2YRQ9_PSEFD</name>
<dbReference type="STRING" id="383855.M2YRQ9"/>
<gene>
    <name evidence="2" type="ORF">MYCFIDRAFT_198645</name>
</gene>
<feature type="region of interest" description="Disordered" evidence="1">
    <location>
        <begin position="567"/>
        <end position="628"/>
    </location>
</feature>
<dbReference type="VEuPathDB" id="FungiDB:MYCFIDRAFT_198645"/>
<feature type="region of interest" description="Disordered" evidence="1">
    <location>
        <begin position="349"/>
        <end position="374"/>
    </location>
</feature>
<dbReference type="eggNOG" id="ENOG502QZSU">
    <property type="taxonomic scope" value="Eukaryota"/>
</dbReference>
<feature type="compositionally biased region" description="Basic and acidic residues" evidence="1">
    <location>
        <begin position="189"/>
        <end position="201"/>
    </location>
</feature>
<reference evidence="2 3" key="1">
    <citation type="journal article" date="2012" name="PLoS Pathog.">
        <title>Diverse lifestyles and strategies of plant pathogenesis encoded in the genomes of eighteen Dothideomycetes fungi.</title>
        <authorList>
            <person name="Ohm R.A."/>
            <person name="Feau N."/>
            <person name="Henrissat B."/>
            <person name="Schoch C.L."/>
            <person name="Horwitz B.A."/>
            <person name="Barry K.W."/>
            <person name="Condon B.J."/>
            <person name="Copeland A.C."/>
            <person name="Dhillon B."/>
            <person name="Glaser F."/>
            <person name="Hesse C.N."/>
            <person name="Kosti I."/>
            <person name="LaButti K."/>
            <person name="Lindquist E.A."/>
            <person name="Lucas S."/>
            <person name="Salamov A.A."/>
            <person name="Bradshaw R.E."/>
            <person name="Ciuffetti L."/>
            <person name="Hamelin R.C."/>
            <person name="Kema G.H.J."/>
            <person name="Lawrence C."/>
            <person name="Scott J.A."/>
            <person name="Spatafora J.W."/>
            <person name="Turgeon B.G."/>
            <person name="de Wit P.J.G.M."/>
            <person name="Zhong S."/>
            <person name="Goodwin S.B."/>
            <person name="Grigoriev I.V."/>
        </authorList>
    </citation>
    <scope>NUCLEOTIDE SEQUENCE [LARGE SCALE GENOMIC DNA]</scope>
    <source>
        <strain evidence="2 3">CIRAD86</strain>
    </source>
</reference>
<proteinExistence type="predicted"/>
<evidence type="ECO:0000313" key="3">
    <source>
        <dbReference type="Proteomes" id="UP000016932"/>
    </source>
</evidence>
<dbReference type="KEGG" id="pfj:MYCFIDRAFT_198645"/>
<sequence length="628" mass="70467">MWQELAVEAFTSTSANCQNSLFNAKLCNLFFSTSNVNTLPRHNIHRQTPGASDFNSHNTVQHTHNSSDTPLRMANNATECAASVTMISSDDGAASEPAAAQQREVTSECQLGSESKEIAAGSSKKPVAIDAPQDTSDETCSGDGPQTASVVGLAEKNGKKRAGEEHDEEKQSKRAKTGEENGSAPGGEKAGETKKEETFEDLRARFNSKLRRHKDKINELEEELHGARNKLEEVEEDRDQWRSDCLDMRKKEETRIANKKEKGKNEEAHRKAVRIEDKKAIRADVERDVGERFEKAEKKLKGQLNTKAKNLGDDIERKREKIESLANELRELKADHRDEIRILKDKLKEAQKEGGPKAMEKVRQKDVELKEKDKEVEEWKRRGMELNNSITRLNSEVNAAKTGERQSQEALDNTFRENQTLQQTLAKSKRDLASWKANAMHANNNGEIREKQLTAKFKQTEENYRREVDSLQQRAKACDTFQQANRDLNRQNERNNELRISNAQKLELRISNAQKLADTQNQLQLAVIEKDRAQASEETLKVELQKLTDENKSLRKVFARAQISPPAAVLTSNPPNSVPASPSKDHNAGLRTPTTLDDTRPAEEFVEAAQDGSSASKSNAAWAFPTGI</sequence>